<dbReference type="EMBL" id="JBELOE010000102">
    <property type="protein sequence ID" value="MER2491286.1"/>
    <property type="molecule type" value="Genomic_DNA"/>
</dbReference>
<feature type="domain" description="TonB-dependent receptor plug" evidence="7">
    <location>
        <begin position="55"/>
        <end position="158"/>
    </location>
</feature>
<evidence type="ECO:0000313" key="8">
    <source>
        <dbReference type="EMBL" id="MER2491286.1"/>
    </source>
</evidence>
<proteinExistence type="inferred from homology"/>
<dbReference type="InterPro" id="IPR036942">
    <property type="entry name" value="Beta-barrel_TonB_sf"/>
</dbReference>
<dbReference type="Pfam" id="PF00593">
    <property type="entry name" value="TonB_dep_Rec_b-barrel"/>
    <property type="match status" value="1"/>
</dbReference>
<dbReference type="Pfam" id="PF07715">
    <property type="entry name" value="Plug"/>
    <property type="match status" value="1"/>
</dbReference>
<keyword evidence="3" id="KW-0998">Cell outer membrane</keyword>
<feature type="signal peptide" evidence="5">
    <location>
        <begin position="1"/>
        <end position="22"/>
    </location>
</feature>
<keyword evidence="9" id="KW-1185">Reference proteome</keyword>
<feature type="domain" description="TonB-dependent receptor-like beta-barrel" evidence="6">
    <location>
        <begin position="458"/>
        <end position="974"/>
    </location>
</feature>
<evidence type="ECO:0000256" key="5">
    <source>
        <dbReference type="SAM" id="SignalP"/>
    </source>
</evidence>
<dbReference type="InterPro" id="IPR000531">
    <property type="entry name" value="Beta-barrel_TonB"/>
</dbReference>
<protein>
    <submittedName>
        <fullName evidence="8">TonB-dependent receptor</fullName>
    </submittedName>
</protein>
<dbReference type="RefSeq" id="WP_185976789.1">
    <property type="nucleotide sequence ID" value="NZ_CP041661.1"/>
</dbReference>
<dbReference type="Gene3D" id="2.170.130.10">
    <property type="entry name" value="TonB-dependent receptor, plug domain"/>
    <property type="match status" value="1"/>
</dbReference>
<evidence type="ECO:0000259" key="6">
    <source>
        <dbReference type="Pfam" id="PF00593"/>
    </source>
</evidence>
<reference evidence="8 9" key="1">
    <citation type="submission" date="2024-06" db="EMBL/GenBank/DDBJ databases">
        <authorList>
            <person name="Chen R.Y."/>
        </authorList>
    </citation>
    <scope>NUCLEOTIDE SEQUENCE [LARGE SCALE GENOMIC DNA]</scope>
    <source>
        <strain evidence="8 9">D2</strain>
    </source>
</reference>
<dbReference type="Gene3D" id="2.40.170.20">
    <property type="entry name" value="TonB-dependent receptor, beta-barrel domain"/>
    <property type="match status" value="2"/>
</dbReference>
<dbReference type="SUPFAM" id="SSF56935">
    <property type="entry name" value="Porins"/>
    <property type="match status" value="1"/>
</dbReference>
<gene>
    <name evidence="8" type="ORF">ABS311_05250</name>
</gene>
<evidence type="ECO:0000313" key="9">
    <source>
        <dbReference type="Proteomes" id="UP001467690"/>
    </source>
</evidence>
<dbReference type="InterPro" id="IPR012910">
    <property type="entry name" value="Plug_dom"/>
</dbReference>
<name>A0ABV1RED5_9ALTE</name>
<dbReference type="InterPro" id="IPR037066">
    <property type="entry name" value="Plug_dom_sf"/>
</dbReference>
<dbReference type="NCBIfam" id="TIGR01782">
    <property type="entry name" value="TonB-Xanth-Caul"/>
    <property type="match status" value="1"/>
</dbReference>
<sequence length="1007" mass="112204">MSSLNKAILSALFVSAVAPAQAQEATDNDEVNEEVTETIQVTGMRATMTRSLSEKKNTVAIVDAMAAADFGELPGLSLSDVIENITSVSGHRGKGSASEMSIRGLGPFLGFATFNQRTVTSAGASRAVNFKKFPSELSDKVVVYKSQQADLIEGGVAGTINVDPLKALDYGKSLIQAEIEGVYNSHTARQDGYSGLGHEFSISYVDQYRNTGMGDIGVSVGYKESDSSNPEESVLSSSSMYSCATRLADGTPLTPFSNDCEDDDRNPGVAVDRSNIDQYDLSSVYLTPSSYTFRNQEEEDERQAFVGTLQWQPSGDWDIHVDVEYSNNFYFEDRHDLLLTSARRELDDQIVGQDHALLYATGKAKMEAQGYYREEDETYNGSGINIEHYVNDSLRVELDLSYSKSYRNRTSWKSRVVTGDYWNYSLDLRGERLPTLTFLDENRKAEGEAGYTGVGVFDPTSAESWSTSYNNGRATRNRYEREMEERFDRIKAVKFDAEYIVDNGFISTVKAGVRYSEESLYSDNDDDRAIDPTTGEDTSEYRVDDEALGNLLIANCFKDWSNPEWMSSEDGVAIAGNSGKETPANQWAQFDGRCGFANISQQGELQPDGTYSFVDIGPYEDRRSAGDDLIDENILAVYAMSNINTSLFGYDVTGNVGVRVVETSIESTGYAGSYEIVTSLNDDGTTNYKMETNEGEVDVYVRDNKSTRVLPSANITFHLDNDVMLRGALYKAMSRPNLQDLGAGRVIQVSDDNDITDPADLIRRVDGDNPYMDPLMSSNADVSLEWYPSEDMYVSAAYYFKKFSANFRGVELNETLNIDGQDIPAIVNSFTYTDDPAYLRGIELSYQHNYAFLPEPFNGLGTKVSYNYASSSFENEDGEFGDVYNVDGELEQEGYDFIDPANVFGFSKHVFSGSVYWDIGDFEFRVLYKSRSKYFQPNSGARANRYVEPFEYVDATAKYKINKNFSLYFKAQNVLDEAQYMTRGTQTTPTLISSSGPKYFLSLKAKF</sequence>
<evidence type="ECO:0000256" key="4">
    <source>
        <dbReference type="RuleBase" id="RU003357"/>
    </source>
</evidence>
<keyword evidence="8" id="KW-0675">Receptor</keyword>
<dbReference type="PANTHER" id="PTHR40980">
    <property type="entry name" value="PLUG DOMAIN-CONTAINING PROTEIN"/>
    <property type="match status" value="1"/>
</dbReference>
<keyword evidence="4" id="KW-0798">TonB box</keyword>
<comment type="similarity">
    <text evidence="4">Belongs to the TonB-dependent receptor family.</text>
</comment>
<comment type="caution">
    <text evidence="8">The sequence shown here is derived from an EMBL/GenBank/DDBJ whole genome shotgun (WGS) entry which is preliminary data.</text>
</comment>
<keyword evidence="5" id="KW-0732">Signal</keyword>
<evidence type="ECO:0000256" key="3">
    <source>
        <dbReference type="ARBA" id="ARBA00023237"/>
    </source>
</evidence>
<comment type="subcellular location">
    <subcellularLocation>
        <location evidence="1 4">Cell outer membrane</location>
    </subcellularLocation>
</comment>
<dbReference type="Proteomes" id="UP001467690">
    <property type="component" value="Unassembled WGS sequence"/>
</dbReference>
<dbReference type="PANTHER" id="PTHR40980:SF4">
    <property type="entry name" value="TONB-DEPENDENT RECEPTOR-LIKE BETA-BARREL DOMAIN-CONTAINING PROTEIN"/>
    <property type="match status" value="1"/>
</dbReference>
<evidence type="ECO:0000256" key="1">
    <source>
        <dbReference type="ARBA" id="ARBA00004442"/>
    </source>
</evidence>
<keyword evidence="2 4" id="KW-0472">Membrane</keyword>
<dbReference type="InterPro" id="IPR010104">
    <property type="entry name" value="TonB_rcpt_bac"/>
</dbReference>
<evidence type="ECO:0000256" key="2">
    <source>
        <dbReference type="ARBA" id="ARBA00023136"/>
    </source>
</evidence>
<organism evidence="8 9">
    <name type="scientific">Catenovulum sediminis</name>
    <dbReference type="NCBI Taxonomy" id="1740262"/>
    <lineage>
        <taxon>Bacteria</taxon>
        <taxon>Pseudomonadati</taxon>
        <taxon>Pseudomonadota</taxon>
        <taxon>Gammaproteobacteria</taxon>
        <taxon>Alteromonadales</taxon>
        <taxon>Alteromonadaceae</taxon>
        <taxon>Catenovulum</taxon>
    </lineage>
</organism>
<accession>A0ABV1RED5</accession>
<feature type="chain" id="PRO_5046749866" evidence="5">
    <location>
        <begin position="23"/>
        <end position="1007"/>
    </location>
</feature>
<evidence type="ECO:0000259" key="7">
    <source>
        <dbReference type="Pfam" id="PF07715"/>
    </source>
</evidence>